<keyword evidence="1" id="KW-1133">Transmembrane helix</keyword>
<keyword evidence="1" id="KW-0472">Membrane</keyword>
<feature type="transmembrane region" description="Helical" evidence="1">
    <location>
        <begin position="20"/>
        <end position="44"/>
    </location>
</feature>
<evidence type="ECO:0000313" key="2">
    <source>
        <dbReference type="EMBL" id="DAF97795.1"/>
    </source>
</evidence>
<proteinExistence type="predicted"/>
<evidence type="ECO:0000256" key="1">
    <source>
        <dbReference type="SAM" id="Phobius"/>
    </source>
</evidence>
<organism evidence="2">
    <name type="scientific">Myoviridae sp. ctYA416</name>
    <dbReference type="NCBI Taxonomy" id="2825125"/>
    <lineage>
        <taxon>Viruses</taxon>
        <taxon>Duplodnaviria</taxon>
        <taxon>Heunggongvirae</taxon>
        <taxon>Uroviricota</taxon>
        <taxon>Caudoviricetes</taxon>
    </lineage>
</organism>
<dbReference type="EMBL" id="BK016136">
    <property type="protein sequence ID" value="DAF97795.1"/>
    <property type="molecule type" value="Genomic_DNA"/>
</dbReference>
<name>A0A8S5UTM1_9CAUD</name>
<reference evidence="2" key="1">
    <citation type="journal article" date="2021" name="Proc. Natl. Acad. Sci. U.S.A.">
        <title>A Catalog of Tens of Thousands of Viruses from Human Metagenomes Reveals Hidden Associations with Chronic Diseases.</title>
        <authorList>
            <person name="Tisza M.J."/>
            <person name="Buck C.B."/>
        </authorList>
    </citation>
    <scope>NUCLEOTIDE SEQUENCE</scope>
    <source>
        <strain evidence="2">CtYA416</strain>
    </source>
</reference>
<sequence length="258" mass="29384">MLAESLELLHTLGKTINEFGPYVFGLMTMVIIVIFLFIVIIYLVKYVTKDSKKIDPDIESKLDMLARELHSIRGDTNNIIAGKEQDVMKIYLKINNSLKYTCRELLTEIHADRVALYLFHNGTHSTKGVPFLKTSCICEFTKMGNNTCHLIKEHKDLPISILGDLVPDLVSKQEFIVYKKDISLVDTFISKIILNEEEKTCLFTGIFDSINGELLGFITAEYANIDVFEQKDLEEKQQSLREIAQRSVNAMQIVSALK</sequence>
<protein>
    <submittedName>
        <fullName evidence="2">Uncharacterized protein</fullName>
    </submittedName>
</protein>
<keyword evidence="1" id="KW-0812">Transmembrane</keyword>
<accession>A0A8S5UTM1</accession>